<feature type="domain" description="Endonuclease/exonuclease/phosphatase" evidence="2">
    <location>
        <begin position="110"/>
        <end position="308"/>
    </location>
</feature>
<evidence type="ECO:0000259" key="2">
    <source>
        <dbReference type="Pfam" id="PF03372"/>
    </source>
</evidence>
<sequence>MIRGGVWGGLLLVGLAVWVLPYTPARAWPIGSHLVAIDRIITLLLAGAAVAALILALTVWRRSGGRGRSLLIGVTCVLFALAGLFGARILAQGTAEGSDPGQNSGLRALAWNAAGEDNTAPADILMPVIKAYGVEILVLPETGWRTAEIAAEYLGERGFANVAYTDEGTATSVLLSPRLAAAGNYRVDTNMPPWAGLALRPETPSPETPIIVGTHLQQPSPGNIETWRMHLDWVAGLCAESPFVVVLGDMNSTLNNLGGDTVGVCRDVAAAHGAGATATWPTWLPSGLGVSLDRFLMGTGFDPERASVRVLREIQPERADHWPILVSF</sequence>
<keyword evidence="4" id="KW-1185">Reference proteome</keyword>
<dbReference type="InterPro" id="IPR005135">
    <property type="entry name" value="Endo/exonuclease/phosphatase"/>
</dbReference>
<organism evidence="3 4">
    <name type="scientific">Mycetocola tolaasinivorans</name>
    <dbReference type="NCBI Taxonomy" id="76635"/>
    <lineage>
        <taxon>Bacteria</taxon>
        <taxon>Bacillati</taxon>
        <taxon>Actinomycetota</taxon>
        <taxon>Actinomycetes</taxon>
        <taxon>Micrococcales</taxon>
        <taxon>Microbacteriaceae</taxon>
        <taxon>Mycetocola</taxon>
    </lineage>
</organism>
<keyword evidence="1" id="KW-1133">Transmembrane helix</keyword>
<dbReference type="AlphaFoldDB" id="A0A3L7A4I2"/>
<evidence type="ECO:0000313" key="3">
    <source>
        <dbReference type="EMBL" id="RLP74481.1"/>
    </source>
</evidence>
<evidence type="ECO:0000256" key="1">
    <source>
        <dbReference type="SAM" id="Phobius"/>
    </source>
</evidence>
<dbReference type="GO" id="GO:0004527">
    <property type="term" value="F:exonuclease activity"/>
    <property type="evidence" value="ECO:0007669"/>
    <property type="project" value="UniProtKB-KW"/>
</dbReference>
<protein>
    <submittedName>
        <fullName evidence="3">Endonuclease/exonuclease/phosphatase family protein</fullName>
    </submittedName>
</protein>
<feature type="transmembrane region" description="Helical" evidence="1">
    <location>
        <begin position="37"/>
        <end position="58"/>
    </location>
</feature>
<keyword evidence="1" id="KW-0472">Membrane</keyword>
<evidence type="ECO:0000313" key="4">
    <source>
        <dbReference type="Proteomes" id="UP000272503"/>
    </source>
</evidence>
<comment type="caution">
    <text evidence="3">The sequence shown here is derived from an EMBL/GenBank/DDBJ whole genome shotgun (WGS) entry which is preliminary data.</text>
</comment>
<keyword evidence="1" id="KW-0812">Transmembrane</keyword>
<gene>
    <name evidence="3" type="ORF">D9V32_12380</name>
</gene>
<dbReference type="Gene3D" id="3.60.10.10">
    <property type="entry name" value="Endonuclease/exonuclease/phosphatase"/>
    <property type="match status" value="1"/>
</dbReference>
<dbReference type="SUPFAM" id="SSF56219">
    <property type="entry name" value="DNase I-like"/>
    <property type="match status" value="1"/>
</dbReference>
<dbReference type="EMBL" id="RCUX01000010">
    <property type="protein sequence ID" value="RLP74481.1"/>
    <property type="molecule type" value="Genomic_DNA"/>
</dbReference>
<dbReference type="InterPro" id="IPR036691">
    <property type="entry name" value="Endo/exonu/phosph_ase_sf"/>
</dbReference>
<keyword evidence="3" id="KW-0378">Hydrolase</keyword>
<name>A0A3L7A4I2_9MICO</name>
<dbReference type="Proteomes" id="UP000272503">
    <property type="component" value="Unassembled WGS sequence"/>
</dbReference>
<keyword evidence="3" id="KW-0255">Endonuclease</keyword>
<dbReference type="GO" id="GO:0004519">
    <property type="term" value="F:endonuclease activity"/>
    <property type="evidence" value="ECO:0007669"/>
    <property type="project" value="UniProtKB-KW"/>
</dbReference>
<proteinExistence type="predicted"/>
<keyword evidence="3" id="KW-0269">Exonuclease</keyword>
<dbReference type="Pfam" id="PF03372">
    <property type="entry name" value="Exo_endo_phos"/>
    <property type="match status" value="1"/>
</dbReference>
<feature type="transmembrane region" description="Helical" evidence="1">
    <location>
        <begin position="70"/>
        <end position="91"/>
    </location>
</feature>
<accession>A0A3L7A4I2</accession>
<keyword evidence="3" id="KW-0540">Nuclease</keyword>
<reference evidence="3 4" key="1">
    <citation type="submission" date="2018-10" db="EMBL/GenBank/DDBJ databases">
        <authorList>
            <person name="Li J."/>
        </authorList>
    </citation>
    <scope>NUCLEOTIDE SEQUENCE [LARGE SCALE GENOMIC DNA]</scope>
    <source>
        <strain evidence="3 4">IF 016277</strain>
    </source>
</reference>